<evidence type="ECO:0000313" key="9">
    <source>
        <dbReference type="Proteomes" id="UP000006294"/>
    </source>
</evidence>
<protein>
    <submittedName>
        <fullName evidence="8">PTS system glucose-specific enzyme IIA component</fullName>
        <ecNumber evidence="8">2.7.1.-</ecNumber>
    </submittedName>
</protein>
<dbReference type="RefSeq" id="WP_015009333.1">
    <property type="nucleotide sequence ID" value="NC_018704.1"/>
</dbReference>
<dbReference type="PANTHER" id="PTHR45008:SF1">
    <property type="entry name" value="PTS SYSTEM GLUCOSE-SPECIFIC EIIA COMPONENT"/>
    <property type="match status" value="1"/>
</dbReference>
<dbReference type="KEGG" id="axl:AXY_05960"/>
<proteinExistence type="predicted"/>
<evidence type="ECO:0000256" key="6">
    <source>
        <dbReference type="ARBA" id="ARBA00022777"/>
    </source>
</evidence>
<sequence>MFKNLFKKTKKVTEEVVYAPVNGEIVDITDAPDPTFAEKLLGDGIAIEPSDGEFVSPVNGEIINIFPTKHAIGILSEADVEYLIHIGIDTVSLDGEGFTAHIKQGDKVKVGDPLVSVDLGFVASKAKTITPMVITNEVRSIDKELNQQVSKGETKILTVHL</sequence>
<dbReference type="GO" id="GO:0016301">
    <property type="term" value="F:kinase activity"/>
    <property type="evidence" value="ECO:0007669"/>
    <property type="project" value="UniProtKB-KW"/>
</dbReference>
<dbReference type="Pfam" id="PF00358">
    <property type="entry name" value="PTS_EIIA_1"/>
    <property type="match status" value="1"/>
</dbReference>
<dbReference type="eggNOG" id="COG2190">
    <property type="taxonomic scope" value="Bacteria"/>
</dbReference>
<dbReference type="AlphaFoldDB" id="K0J6K7"/>
<evidence type="ECO:0000256" key="2">
    <source>
        <dbReference type="ARBA" id="ARBA00022448"/>
    </source>
</evidence>
<keyword evidence="5" id="KW-0598">Phosphotransferase system</keyword>
<dbReference type="FunFam" id="2.70.70.10:FF:000001">
    <property type="entry name" value="PTS system glucose-specific IIA component"/>
    <property type="match status" value="1"/>
</dbReference>
<dbReference type="GO" id="GO:0005737">
    <property type="term" value="C:cytoplasm"/>
    <property type="evidence" value="ECO:0007669"/>
    <property type="project" value="UniProtKB-SubCell"/>
</dbReference>
<organism evidence="8 9">
    <name type="scientific">Amphibacillus xylanus (strain ATCC 51415 / DSM 6626 / JCM 7361 / LMG 17667 / NBRC 15112 / Ep01)</name>
    <dbReference type="NCBI Taxonomy" id="698758"/>
    <lineage>
        <taxon>Bacteria</taxon>
        <taxon>Bacillati</taxon>
        <taxon>Bacillota</taxon>
        <taxon>Bacilli</taxon>
        <taxon>Bacillales</taxon>
        <taxon>Bacillaceae</taxon>
        <taxon>Amphibacillus</taxon>
    </lineage>
</organism>
<dbReference type="InterPro" id="IPR050890">
    <property type="entry name" value="PTS_EIIA_component"/>
</dbReference>
<name>K0J6K7_AMPXN</name>
<reference evidence="8 9" key="1">
    <citation type="submission" date="2011-01" db="EMBL/GenBank/DDBJ databases">
        <title>Whole genome sequence of Amphibacillus xylinus NBRC 15112.</title>
        <authorList>
            <person name="Nakazawa H."/>
            <person name="Katano Y."/>
            <person name="Nakamura S."/>
            <person name="Sasagawa M."/>
            <person name="Fukada J."/>
            <person name="Arai T."/>
            <person name="Sasakura N."/>
            <person name="Mochizuki D."/>
            <person name="Hosoyama A."/>
            <person name="Harada K."/>
            <person name="Horikawa H."/>
            <person name="Kato Y."/>
            <person name="Harada T."/>
            <person name="Sasaki K."/>
            <person name="Sekiguchi M."/>
            <person name="Hodoyama M."/>
            <person name="Nishiko R."/>
            <person name="Narita H."/>
            <person name="Hanamaki A."/>
            <person name="Hata C."/>
            <person name="Konno Y."/>
            <person name="Niimura Y."/>
            <person name="Yamazaki S."/>
            <person name="Fujita N."/>
        </authorList>
    </citation>
    <scope>NUCLEOTIDE SEQUENCE [LARGE SCALE GENOMIC DNA]</scope>
    <source>
        <strain evidence="9">ATCC 51415 / DSM 6626 / JCM 7361 / LMG 17667 / NBRC 15112 / Ep01</strain>
    </source>
</reference>
<dbReference type="Gene3D" id="2.70.70.10">
    <property type="entry name" value="Glucose Permease (Domain IIA)"/>
    <property type="match status" value="1"/>
</dbReference>
<keyword evidence="6" id="KW-0418">Kinase</keyword>
<dbReference type="NCBIfam" id="TIGR00830">
    <property type="entry name" value="PTBA"/>
    <property type="match status" value="1"/>
</dbReference>
<keyword evidence="4 8" id="KW-0808">Transferase</keyword>
<evidence type="ECO:0000256" key="1">
    <source>
        <dbReference type="ARBA" id="ARBA00004496"/>
    </source>
</evidence>
<dbReference type="InterPro" id="IPR001127">
    <property type="entry name" value="PTS_EIIA_1_perm"/>
</dbReference>
<dbReference type="HOGENOM" id="CLU_012312_5_3_9"/>
<dbReference type="STRING" id="698758.AXY_05960"/>
<gene>
    <name evidence="8" type="primary">crr</name>
    <name evidence="8" type="ordered locus">AXY_05960</name>
</gene>
<dbReference type="InterPro" id="IPR011055">
    <property type="entry name" value="Dup_hybrid_motif"/>
</dbReference>
<keyword evidence="9" id="KW-1185">Reference proteome</keyword>
<feature type="domain" description="PTS EIIA type-1" evidence="7">
    <location>
        <begin position="33"/>
        <end position="136"/>
    </location>
</feature>
<dbReference type="Proteomes" id="UP000006294">
    <property type="component" value="Chromosome"/>
</dbReference>
<dbReference type="PROSITE" id="PS51093">
    <property type="entry name" value="PTS_EIIA_TYPE_1"/>
    <property type="match status" value="1"/>
</dbReference>
<dbReference type="EC" id="2.7.1.-" evidence="8"/>
<comment type="subcellular location">
    <subcellularLocation>
        <location evidence="1">Cytoplasm</location>
    </subcellularLocation>
</comment>
<evidence type="ECO:0000256" key="3">
    <source>
        <dbReference type="ARBA" id="ARBA00022597"/>
    </source>
</evidence>
<dbReference type="GO" id="GO:0009401">
    <property type="term" value="P:phosphoenolpyruvate-dependent sugar phosphotransferase system"/>
    <property type="evidence" value="ECO:0007669"/>
    <property type="project" value="UniProtKB-KW"/>
</dbReference>
<dbReference type="PANTHER" id="PTHR45008">
    <property type="entry name" value="PTS SYSTEM GLUCOSE-SPECIFIC EIIA COMPONENT"/>
    <property type="match status" value="1"/>
</dbReference>
<dbReference type="OrthoDB" id="92465at2"/>
<dbReference type="EMBL" id="AP012050">
    <property type="protein sequence ID" value="BAM46728.1"/>
    <property type="molecule type" value="Genomic_DNA"/>
</dbReference>
<evidence type="ECO:0000256" key="4">
    <source>
        <dbReference type="ARBA" id="ARBA00022679"/>
    </source>
</evidence>
<dbReference type="SUPFAM" id="SSF51261">
    <property type="entry name" value="Duplicated hybrid motif"/>
    <property type="match status" value="1"/>
</dbReference>
<evidence type="ECO:0000259" key="7">
    <source>
        <dbReference type="PROSITE" id="PS51093"/>
    </source>
</evidence>
<evidence type="ECO:0000256" key="5">
    <source>
        <dbReference type="ARBA" id="ARBA00022683"/>
    </source>
</evidence>
<keyword evidence="2" id="KW-0813">Transport</keyword>
<accession>K0J6K7</accession>
<evidence type="ECO:0000313" key="8">
    <source>
        <dbReference type="EMBL" id="BAM46728.1"/>
    </source>
</evidence>
<keyword evidence="3" id="KW-0762">Sugar transport</keyword>